<gene>
    <name evidence="1" type="ORF">L6164_002194</name>
</gene>
<protein>
    <submittedName>
        <fullName evidence="1">Uncharacterized protein</fullName>
    </submittedName>
</protein>
<comment type="caution">
    <text evidence="1">The sequence shown here is derived from an EMBL/GenBank/DDBJ whole genome shotgun (WGS) entry which is preliminary data.</text>
</comment>
<keyword evidence="2" id="KW-1185">Reference proteome</keyword>
<name>A0ACB9PXF4_BAUVA</name>
<evidence type="ECO:0000313" key="2">
    <source>
        <dbReference type="Proteomes" id="UP000828941"/>
    </source>
</evidence>
<reference evidence="1 2" key="1">
    <citation type="journal article" date="2022" name="DNA Res.">
        <title>Chromosomal-level genome assembly of the orchid tree Bauhinia variegata (Leguminosae; Cercidoideae) supports the allotetraploid origin hypothesis of Bauhinia.</title>
        <authorList>
            <person name="Zhong Y."/>
            <person name="Chen Y."/>
            <person name="Zheng D."/>
            <person name="Pang J."/>
            <person name="Liu Y."/>
            <person name="Luo S."/>
            <person name="Meng S."/>
            <person name="Qian L."/>
            <person name="Wei D."/>
            <person name="Dai S."/>
            <person name="Zhou R."/>
        </authorList>
    </citation>
    <scope>NUCLEOTIDE SEQUENCE [LARGE SCALE GENOMIC DNA]</scope>
    <source>
        <strain evidence="1">BV-YZ2020</strain>
    </source>
</reference>
<sequence length="209" mass="23356">MTDTAINHTVEDSALYTKNNKAGKGRPWCDHCKKPGHLKTTCWKLHGKPADWKPARNRANAAVKTDTSIEESPFTKEQIDALQKMLEKITNLGQTTAEQPTSLFAHQGISFKTQTSLTPHQSIPISTPEPEQHPTIEIASVSTPEIAPVSTPETEPITEIELRVYRRKKPTEQVEETEKNQHSQSQESNPTAFDDHTAAPFPPPRLYLS</sequence>
<accession>A0ACB9PXF4</accession>
<proteinExistence type="predicted"/>
<evidence type="ECO:0000313" key="1">
    <source>
        <dbReference type="EMBL" id="KAI4353228.1"/>
    </source>
</evidence>
<organism evidence="1 2">
    <name type="scientific">Bauhinia variegata</name>
    <name type="common">Purple orchid tree</name>
    <name type="synonym">Phanera variegata</name>
    <dbReference type="NCBI Taxonomy" id="167791"/>
    <lineage>
        <taxon>Eukaryota</taxon>
        <taxon>Viridiplantae</taxon>
        <taxon>Streptophyta</taxon>
        <taxon>Embryophyta</taxon>
        <taxon>Tracheophyta</taxon>
        <taxon>Spermatophyta</taxon>
        <taxon>Magnoliopsida</taxon>
        <taxon>eudicotyledons</taxon>
        <taxon>Gunneridae</taxon>
        <taxon>Pentapetalae</taxon>
        <taxon>rosids</taxon>
        <taxon>fabids</taxon>
        <taxon>Fabales</taxon>
        <taxon>Fabaceae</taxon>
        <taxon>Cercidoideae</taxon>
        <taxon>Cercideae</taxon>
        <taxon>Bauhiniinae</taxon>
        <taxon>Bauhinia</taxon>
    </lineage>
</organism>
<dbReference type="EMBL" id="CM039427">
    <property type="protein sequence ID" value="KAI4353228.1"/>
    <property type="molecule type" value="Genomic_DNA"/>
</dbReference>
<dbReference type="Proteomes" id="UP000828941">
    <property type="component" value="Chromosome 2"/>
</dbReference>